<dbReference type="AlphaFoldDB" id="A0A8J6Q299"/>
<dbReference type="Gene3D" id="3.10.450.50">
    <property type="match status" value="1"/>
</dbReference>
<reference evidence="2 3" key="1">
    <citation type="submission" date="2020-09" db="EMBL/GenBank/DDBJ databases">
        <title>TT11 complete genome.</title>
        <authorList>
            <person name="Wu Z."/>
        </authorList>
    </citation>
    <scope>NUCLEOTIDE SEQUENCE [LARGE SCALE GENOMIC DNA]</scope>
    <source>
        <strain evidence="2 3">TT11</strain>
    </source>
</reference>
<dbReference type="PANTHER" id="PTHR34003:SF2">
    <property type="entry name" value="SNOAL-LIKE DOMAIN-CONTAINING PROTEIN"/>
    <property type="match status" value="1"/>
</dbReference>
<dbReference type="RefSeq" id="WP_188229674.1">
    <property type="nucleotide sequence ID" value="NZ_JACVXB010000002.1"/>
</dbReference>
<dbReference type="SUPFAM" id="SSF54427">
    <property type="entry name" value="NTF2-like"/>
    <property type="match status" value="1"/>
</dbReference>
<keyword evidence="3" id="KW-1185">Reference proteome</keyword>
<name>A0A8J6Q299_9FLAO</name>
<comment type="caution">
    <text evidence="2">The sequence shown here is derived from an EMBL/GenBank/DDBJ whole genome shotgun (WGS) entry which is preliminary data.</text>
</comment>
<dbReference type="EMBL" id="JACVXB010000002">
    <property type="protein sequence ID" value="MBD0831889.1"/>
    <property type="molecule type" value="Genomic_DNA"/>
</dbReference>
<organism evidence="2 3">
    <name type="scientific">Aestuariibaculum sediminum</name>
    <dbReference type="NCBI Taxonomy" id="2770637"/>
    <lineage>
        <taxon>Bacteria</taxon>
        <taxon>Pseudomonadati</taxon>
        <taxon>Bacteroidota</taxon>
        <taxon>Flavobacteriia</taxon>
        <taxon>Flavobacteriales</taxon>
        <taxon>Flavobacteriaceae</taxon>
    </lineage>
</organism>
<evidence type="ECO:0000313" key="2">
    <source>
        <dbReference type="EMBL" id="MBD0831889.1"/>
    </source>
</evidence>
<evidence type="ECO:0000259" key="1">
    <source>
        <dbReference type="Pfam" id="PF20409"/>
    </source>
</evidence>
<dbReference type="PANTHER" id="PTHR34003">
    <property type="entry name" value="BLL2395 PROTEIN"/>
    <property type="match status" value="1"/>
</dbReference>
<feature type="domain" description="SnoaL-like" evidence="1">
    <location>
        <begin position="14"/>
        <end position="117"/>
    </location>
</feature>
<dbReference type="Pfam" id="PF20409">
    <property type="entry name" value="SnoaL_5"/>
    <property type="match status" value="1"/>
</dbReference>
<accession>A0A8J6Q299</accession>
<proteinExistence type="predicted"/>
<dbReference type="InterPro" id="IPR032710">
    <property type="entry name" value="NTF2-like_dom_sf"/>
</dbReference>
<dbReference type="Proteomes" id="UP000600588">
    <property type="component" value="Unassembled WGS sequence"/>
</dbReference>
<sequence>MESCTLIENISSVNDLILQGKALEAFDEYYHDDVIMQENDNPECVGKELNRKREEEFFNAITEFRAAKPLKVTVGENTTMVEWHFDYTHKEWGVKNYTQIAVQEWKDGKIIKEKFYYGS</sequence>
<evidence type="ECO:0000313" key="3">
    <source>
        <dbReference type="Proteomes" id="UP000600588"/>
    </source>
</evidence>
<gene>
    <name evidence="2" type="ORF">ICJ83_07070</name>
</gene>
<dbReference type="InterPro" id="IPR046860">
    <property type="entry name" value="SnoaL_5"/>
</dbReference>
<protein>
    <submittedName>
        <fullName evidence="2">Nuclear transport factor 2 family protein</fullName>
    </submittedName>
</protein>